<dbReference type="GO" id="GO:1990281">
    <property type="term" value="C:efflux pump complex"/>
    <property type="evidence" value="ECO:0007669"/>
    <property type="project" value="TreeGrafter"/>
</dbReference>
<evidence type="ECO:0000256" key="1">
    <source>
        <dbReference type="ARBA" id="ARBA00004442"/>
    </source>
</evidence>
<dbReference type="SUPFAM" id="SSF56954">
    <property type="entry name" value="Outer membrane efflux proteins (OEP)"/>
    <property type="match status" value="1"/>
</dbReference>
<organism evidence="11 12">
    <name type="scientific">Desulforhabdus amnigena</name>
    <dbReference type="NCBI Taxonomy" id="40218"/>
    <lineage>
        <taxon>Bacteria</taxon>
        <taxon>Pseudomonadati</taxon>
        <taxon>Thermodesulfobacteriota</taxon>
        <taxon>Syntrophobacteria</taxon>
        <taxon>Syntrophobacterales</taxon>
        <taxon>Syntrophobacteraceae</taxon>
        <taxon>Desulforhabdus</taxon>
    </lineage>
</organism>
<evidence type="ECO:0000256" key="7">
    <source>
        <dbReference type="ARBA" id="ARBA00023237"/>
    </source>
</evidence>
<dbReference type="Gene3D" id="1.20.1600.10">
    <property type="entry name" value="Outer membrane efflux proteins (OEP)"/>
    <property type="match status" value="1"/>
</dbReference>
<name>A0A9W6LAR7_9BACT</name>
<keyword evidence="8" id="KW-0175">Coiled coil</keyword>
<dbReference type="PANTHER" id="PTHR30026">
    <property type="entry name" value="OUTER MEMBRANE PROTEIN TOLC"/>
    <property type="match status" value="1"/>
</dbReference>
<feature type="compositionally biased region" description="Basic and acidic residues" evidence="9">
    <location>
        <begin position="43"/>
        <end position="59"/>
    </location>
</feature>
<comment type="similarity">
    <text evidence="2">Belongs to the outer membrane factor (OMF) (TC 1.B.17) family.</text>
</comment>
<gene>
    <name evidence="11" type="ORF">DAMNIGENAA_38520</name>
</gene>
<keyword evidence="3" id="KW-0813">Transport</keyword>
<evidence type="ECO:0000256" key="10">
    <source>
        <dbReference type="SAM" id="SignalP"/>
    </source>
</evidence>
<comment type="caution">
    <text evidence="11">The sequence shown here is derived from an EMBL/GenBank/DDBJ whole genome shotgun (WGS) entry which is preliminary data.</text>
</comment>
<keyword evidence="5" id="KW-0812">Transmembrane</keyword>
<dbReference type="GO" id="GO:0015288">
    <property type="term" value="F:porin activity"/>
    <property type="evidence" value="ECO:0007669"/>
    <property type="project" value="TreeGrafter"/>
</dbReference>
<keyword evidence="12" id="KW-1185">Reference proteome</keyword>
<feature type="signal peptide" evidence="10">
    <location>
        <begin position="1"/>
        <end position="28"/>
    </location>
</feature>
<dbReference type="InterPro" id="IPR003423">
    <property type="entry name" value="OMP_efflux"/>
</dbReference>
<dbReference type="PANTHER" id="PTHR30026:SF20">
    <property type="entry name" value="OUTER MEMBRANE PROTEIN TOLC"/>
    <property type="match status" value="1"/>
</dbReference>
<feature type="chain" id="PRO_5040808000" evidence="10">
    <location>
        <begin position="29"/>
        <end position="495"/>
    </location>
</feature>
<dbReference type="GO" id="GO:0015562">
    <property type="term" value="F:efflux transmembrane transporter activity"/>
    <property type="evidence" value="ECO:0007669"/>
    <property type="project" value="InterPro"/>
</dbReference>
<feature type="compositionally biased region" description="Basic and acidic residues" evidence="9">
    <location>
        <begin position="68"/>
        <end position="80"/>
    </location>
</feature>
<reference evidence="11" key="1">
    <citation type="submission" date="2022-12" db="EMBL/GenBank/DDBJ databases">
        <title>Reference genome sequencing for broad-spectrum identification of bacterial and archaeal isolates by mass spectrometry.</title>
        <authorList>
            <person name="Sekiguchi Y."/>
            <person name="Tourlousse D.M."/>
        </authorList>
    </citation>
    <scope>NUCLEOTIDE SEQUENCE</scope>
    <source>
        <strain evidence="11">ASRB1</strain>
    </source>
</reference>
<evidence type="ECO:0000256" key="9">
    <source>
        <dbReference type="SAM" id="MobiDB-lite"/>
    </source>
</evidence>
<comment type="subcellular location">
    <subcellularLocation>
        <location evidence="1">Cell outer membrane</location>
    </subcellularLocation>
</comment>
<dbReference type="GO" id="GO:0009279">
    <property type="term" value="C:cell outer membrane"/>
    <property type="evidence" value="ECO:0007669"/>
    <property type="project" value="UniProtKB-SubCell"/>
</dbReference>
<evidence type="ECO:0000256" key="6">
    <source>
        <dbReference type="ARBA" id="ARBA00023136"/>
    </source>
</evidence>
<dbReference type="Pfam" id="PF02321">
    <property type="entry name" value="OEP"/>
    <property type="match status" value="2"/>
</dbReference>
<evidence type="ECO:0000256" key="3">
    <source>
        <dbReference type="ARBA" id="ARBA00022448"/>
    </source>
</evidence>
<sequence>MMRKEKLWLFVAFSLVLLCAAYVEGGQASTDLPMEAFSDMRDVPMDGRDVSSLPGHEDSGVQEQSYLPRERTGRLPKELPNHPLTLRETIDYGLAHNRILMSARQDVSAAGSQVRQAKADFYPKLDSSYSVTHMNEQPFVIIQNNEIPTSNTTLNRWEIDLSQPLFTGFALTSQLNISKLDQEVAGYRLEETRLNVIRDIQRAFFQVLLGEKLVQVAKDNVKSLEVHRKNAEAQFQQGLTAENDVLKADVALAQAQQQERATLKQLVIVRSRLNQLLDLDLETPLVVEEGDIRPRPAPELSELFVSAEKQRPEYLALEKAIEQTDENVKVVRSRYYPQVSAFAQYYREGKDFLAETNDFTNSENAMVGLKVDWNWFEGGKTRAAIQELGYRRKSLEEKRRDLLQQIRIQVEDAYEQLRVAGANIETARTALSQAQENERMTTLQYKEQLVIFLEVLNAQVFVAQSRADYFQALYGYQLAWADLERAVGNSVIPKE</sequence>
<dbReference type="EMBL" id="BSDR01000001">
    <property type="protein sequence ID" value="GLI36419.1"/>
    <property type="molecule type" value="Genomic_DNA"/>
</dbReference>
<evidence type="ECO:0000256" key="5">
    <source>
        <dbReference type="ARBA" id="ARBA00022692"/>
    </source>
</evidence>
<evidence type="ECO:0000256" key="2">
    <source>
        <dbReference type="ARBA" id="ARBA00007613"/>
    </source>
</evidence>
<dbReference type="RefSeq" id="WP_281796836.1">
    <property type="nucleotide sequence ID" value="NZ_BSDR01000001.1"/>
</dbReference>
<accession>A0A9W6LAR7</accession>
<proteinExistence type="inferred from homology"/>
<evidence type="ECO:0000256" key="8">
    <source>
        <dbReference type="SAM" id="Coils"/>
    </source>
</evidence>
<dbReference type="AlphaFoldDB" id="A0A9W6LAR7"/>
<evidence type="ECO:0000256" key="4">
    <source>
        <dbReference type="ARBA" id="ARBA00022452"/>
    </source>
</evidence>
<feature type="region of interest" description="Disordered" evidence="9">
    <location>
        <begin position="43"/>
        <end position="80"/>
    </location>
</feature>
<keyword evidence="7" id="KW-0998">Cell outer membrane</keyword>
<evidence type="ECO:0000313" key="12">
    <source>
        <dbReference type="Proteomes" id="UP001144372"/>
    </source>
</evidence>
<keyword evidence="6" id="KW-0472">Membrane</keyword>
<protein>
    <submittedName>
        <fullName evidence="11">Transporter</fullName>
    </submittedName>
</protein>
<evidence type="ECO:0000313" key="11">
    <source>
        <dbReference type="EMBL" id="GLI36419.1"/>
    </source>
</evidence>
<keyword evidence="10" id="KW-0732">Signal</keyword>
<keyword evidence="4" id="KW-1134">Transmembrane beta strand</keyword>
<feature type="coiled-coil region" evidence="8">
    <location>
        <begin position="385"/>
        <end position="412"/>
    </location>
</feature>
<dbReference type="InterPro" id="IPR051906">
    <property type="entry name" value="TolC-like"/>
</dbReference>
<dbReference type="Proteomes" id="UP001144372">
    <property type="component" value="Unassembled WGS sequence"/>
</dbReference>